<keyword evidence="2" id="KW-0732">Signal</keyword>
<organism evidence="3 4">
    <name type="scientific">Xenotaenia resolanae</name>
    <dbReference type="NCBI Taxonomy" id="208358"/>
    <lineage>
        <taxon>Eukaryota</taxon>
        <taxon>Metazoa</taxon>
        <taxon>Chordata</taxon>
        <taxon>Craniata</taxon>
        <taxon>Vertebrata</taxon>
        <taxon>Euteleostomi</taxon>
        <taxon>Actinopterygii</taxon>
        <taxon>Neopterygii</taxon>
        <taxon>Teleostei</taxon>
        <taxon>Neoteleostei</taxon>
        <taxon>Acanthomorphata</taxon>
        <taxon>Ovalentaria</taxon>
        <taxon>Atherinomorphae</taxon>
        <taxon>Cyprinodontiformes</taxon>
        <taxon>Goodeidae</taxon>
        <taxon>Xenotaenia</taxon>
    </lineage>
</organism>
<proteinExistence type="predicted"/>
<comment type="caution">
    <text evidence="3">The sequence shown here is derived from an EMBL/GenBank/DDBJ whole genome shotgun (WGS) entry which is preliminary data.</text>
</comment>
<dbReference type="EMBL" id="JAHRIM010020395">
    <property type="protein sequence ID" value="MEQ2262442.1"/>
    <property type="molecule type" value="Genomic_DNA"/>
</dbReference>
<feature type="chain" id="PRO_5047536413" description="Secreted protein" evidence="2">
    <location>
        <begin position="25"/>
        <end position="101"/>
    </location>
</feature>
<evidence type="ECO:0000313" key="4">
    <source>
        <dbReference type="Proteomes" id="UP001444071"/>
    </source>
</evidence>
<dbReference type="Proteomes" id="UP001444071">
    <property type="component" value="Unassembled WGS sequence"/>
</dbReference>
<gene>
    <name evidence="3" type="ORF">XENORESO_012053</name>
</gene>
<reference evidence="3 4" key="1">
    <citation type="submission" date="2021-06" db="EMBL/GenBank/DDBJ databases">
        <authorList>
            <person name="Palmer J.M."/>
        </authorList>
    </citation>
    <scope>NUCLEOTIDE SEQUENCE [LARGE SCALE GENOMIC DNA]</scope>
    <source>
        <strain evidence="3 4">XR_2019</strain>
        <tissue evidence="3">Muscle</tissue>
    </source>
</reference>
<sequence>MPYPSIPHLTWCFFSCHLPLSLLCRCVQEKGEVLKEERCMEWRAMNLPAICNTLRFAGFSLAFDPNLMRQESFSRSPTHSPPPSQLPQESCTTPLFLAVCP</sequence>
<accession>A0ABV0VYW6</accession>
<evidence type="ECO:0008006" key="5">
    <source>
        <dbReference type="Google" id="ProtNLM"/>
    </source>
</evidence>
<feature type="region of interest" description="Disordered" evidence="1">
    <location>
        <begin position="71"/>
        <end position="90"/>
    </location>
</feature>
<evidence type="ECO:0000313" key="3">
    <source>
        <dbReference type="EMBL" id="MEQ2262442.1"/>
    </source>
</evidence>
<feature type="signal peptide" evidence="2">
    <location>
        <begin position="1"/>
        <end position="24"/>
    </location>
</feature>
<protein>
    <recommendedName>
        <fullName evidence="5">Secreted protein</fullName>
    </recommendedName>
</protein>
<keyword evidence="4" id="KW-1185">Reference proteome</keyword>
<evidence type="ECO:0000256" key="1">
    <source>
        <dbReference type="SAM" id="MobiDB-lite"/>
    </source>
</evidence>
<name>A0ABV0VYW6_9TELE</name>
<evidence type="ECO:0000256" key="2">
    <source>
        <dbReference type="SAM" id="SignalP"/>
    </source>
</evidence>